<dbReference type="RefSeq" id="WP_075724953.1">
    <property type="nucleotide sequence ID" value="NZ_CP009245.1"/>
</dbReference>
<dbReference type="Proteomes" id="UP000185478">
    <property type="component" value="Chromosome"/>
</dbReference>
<keyword evidence="1" id="KW-1133">Transmembrane helix</keyword>
<evidence type="ECO:0000313" key="3">
    <source>
        <dbReference type="EMBL" id="APT84150.1"/>
    </source>
</evidence>
<keyword evidence="1" id="KW-0812">Transmembrane</keyword>
<evidence type="ECO:0000256" key="1">
    <source>
        <dbReference type="SAM" id="Phobius"/>
    </source>
</evidence>
<dbReference type="EMBL" id="CP009245">
    <property type="protein sequence ID" value="APT84150.1"/>
    <property type="molecule type" value="Genomic_DNA"/>
</dbReference>
<accession>A0A1L7CE49</accession>
<dbReference type="STRING" id="1431546.CAQU_02655"/>
<evidence type="ECO:0000259" key="2">
    <source>
        <dbReference type="Pfam" id="PF08044"/>
    </source>
</evidence>
<feature type="domain" description="DUF1707" evidence="2">
    <location>
        <begin position="9"/>
        <end position="61"/>
    </location>
</feature>
<feature type="transmembrane region" description="Helical" evidence="1">
    <location>
        <begin position="101"/>
        <end position="133"/>
    </location>
</feature>
<proteinExistence type="predicted"/>
<dbReference type="KEGG" id="caqu:CAQU_02655"/>
<dbReference type="InterPro" id="IPR012551">
    <property type="entry name" value="DUF1707_SHOCT-like"/>
</dbReference>
<keyword evidence="4" id="KW-1185">Reference proteome</keyword>
<protein>
    <recommendedName>
        <fullName evidence="2">DUF1707 domain-containing protein</fullName>
    </recommendedName>
</protein>
<dbReference type="OrthoDB" id="4416950at2"/>
<organism evidence="3 4">
    <name type="scientific">Corynebacterium aquilae DSM 44791</name>
    <dbReference type="NCBI Taxonomy" id="1431546"/>
    <lineage>
        <taxon>Bacteria</taxon>
        <taxon>Bacillati</taxon>
        <taxon>Actinomycetota</taxon>
        <taxon>Actinomycetes</taxon>
        <taxon>Mycobacteriales</taxon>
        <taxon>Corynebacteriaceae</taxon>
        <taxon>Corynebacterium</taxon>
    </lineage>
</organism>
<name>A0A1L7CE49_9CORY</name>
<reference evidence="3 4" key="1">
    <citation type="submission" date="2014-08" db="EMBL/GenBank/DDBJ databases">
        <title>Complete genome sequence of Corynebacterium aquilae S-613T(T) (=DSM 44791(T)), isolated from the choana of a healthy golden eagle.</title>
        <authorList>
            <person name="Ruckert C."/>
            <person name="Albersmeier A."/>
            <person name="Winkler A."/>
            <person name="Kalinowski J."/>
        </authorList>
    </citation>
    <scope>NUCLEOTIDE SEQUENCE [LARGE SCALE GENOMIC DNA]</scope>
    <source>
        <strain evidence="3 4">S-613</strain>
    </source>
</reference>
<keyword evidence="1" id="KW-0472">Membrane</keyword>
<sequence length="208" mass="22775">MNPQDPSKLRVCDADRAIALDTLTALTGRGFLSLDEFETRSSKAAAATTRHELDCLFADIPAGALDAPGPTGTANLVQPNSYAPATAGHQRASGKQIRGGLMTLGALISLTLVSNDGIALLLIVTIALCLYVFKIGPKSWYTPSQKELAQKQHQLQLEMQRQQNHMNQQLATEQQRLLQQQAKIQRQQLANEVTDAATRMVKKTKDLW</sequence>
<gene>
    <name evidence="3" type="ORF">CAQU_02655</name>
</gene>
<evidence type="ECO:0000313" key="4">
    <source>
        <dbReference type="Proteomes" id="UP000185478"/>
    </source>
</evidence>
<dbReference type="Pfam" id="PF08044">
    <property type="entry name" value="DUF1707"/>
    <property type="match status" value="1"/>
</dbReference>
<dbReference type="AlphaFoldDB" id="A0A1L7CE49"/>